<evidence type="ECO:0000313" key="2">
    <source>
        <dbReference type="EMBL" id="OBI93052.1"/>
    </source>
</evidence>
<dbReference type="EMBL" id="LZKQ01000002">
    <property type="protein sequence ID" value="OBI93052.1"/>
    <property type="molecule type" value="Genomic_DNA"/>
</dbReference>
<proteinExistence type="predicted"/>
<reference evidence="2 3" key="1">
    <citation type="submission" date="2016-06" db="EMBL/GenBank/DDBJ databases">
        <authorList>
            <person name="Kjaerup R.B."/>
            <person name="Dalgaard T.S."/>
            <person name="Juul-Madsen H.R."/>
        </authorList>
    </citation>
    <scope>NUCLEOTIDE SEQUENCE [LARGE SCALE GENOMIC DNA]</scope>
    <source>
        <strain evidence="2 3">1081914.2</strain>
    </source>
</reference>
<gene>
    <name evidence="2" type="ORF">A9X01_00515</name>
</gene>
<dbReference type="STRING" id="1790.A5645_17565"/>
<keyword evidence="1" id="KW-0472">Membrane</keyword>
<dbReference type="AlphaFoldDB" id="A0A1A3D323"/>
<keyword evidence="1" id="KW-0812">Transmembrane</keyword>
<keyword evidence="1" id="KW-1133">Transmembrane helix</keyword>
<organism evidence="2 3">
    <name type="scientific">Mycobacterium asiaticum</name>
    <dbReference type="NCBI Taxonomy" id="1790"/>
    <lineage>
        <taxon>Bacteria</taxon>
        <taxon>Bacillati</taxon>
        <taxon>Actinomycetota</taxon>
        <taxon>Actinomycetes</taxon>
        <taxon>Mycobacteriales</taxon>
        <taxon>Mycobacteriaceae</taxon>
        <taxon>Mycobacterium</taxon>
    </lineage>
</organism>
<dbReference type="Proteomes" id="UP000093795">
    <property type="component" value="Unassembled WGS sequence"/>
</dbReference>
<protein>
    <submittedName>
        <fullName evidence="2">Uncharacterized protein</fullName>
    </submittedName>
</protein>
<feature type="transmembrane region" description="Helical" evidence="1">
    <location>
        <begin position="33"/>
        <end position="57"/>
    </location>
</feature>
<dbReference type="RefSeq" id="WP_065118724.1">
    <property type="nucleotide sequence ID" value="NZ_LZKQ01000002.1"/>
</dbReference>
<comment type="caution">
    <text evidence="2">The sequence shown here is derived from an EMBL/GenBank/DDBJ whole genome shotgun (WGS) entry which is preliminary data.</text>
</comment>
<evidence type="ECO:0000313" key="3">
    <source>
        <dbReference type="Proteomes" id="UP000093795"/>
    </source>
</evidence>
<name>A0A1A3D323_MYCAS</name>
<accession>A0A1A3D323</accession>
<sequence length="113" mass="13122">MAKVTDPQGAQWKVRRQWFFDWDFELLDDGDEVLGVLMFVIWPFWFAAHWCGLRWVVLVERGGIEMGSQRVRGWAASRRRIDEIAQSVAEGTWQPWSVRVGTPLPGQPRHLAS</sequence>
<dbReference type="OrthoDB" id="4735550at2"/>
<evidence type="ECO:0000256" key="1">
    <source>
        <dbReference type="SAM" id="Phobius"/>
    </source>
</evidence>